<organism evidence="1 2">
    <name type="scientific">Luteolibacter yonseiensis</name>
    <dbReference type="NCBI Taxonomy" id="1144680"/>
    <lineage>
        <taxon>Bacteria</taxon>
        <taxon>Pseudomonadati</taxon>
        <taxon>Verrucomicrobiota</taxon>
        <taxon>Verrucomicrobiia</taxon>
        <taxon>Verrucomicrobiales</taxon>
        <taxon>Verrucomicrobiaceae</taxon>
        <taxon>Luteolibacter</taxon>
    </lineage>
</organism>
<dbReference type="RefSeq" id="WP_200351193.1">
    <property type="nucleotide sequence ID" value="NZ_BAABHZ010000006.1"/>
</dbReference>
<reference evidence="1" key="1">
    <citation type="submission" date="2021-01" db="EMBL/GenBank/DDBJ databases">
        <title>Modified the classification status of verrucomicrobia.</title>
        <authorList>
            <person name="Feng X."/>
        </authorList>
    </citation>
    <scope>NUCLEOTIDE SEQUENCE</scope>
    <source>
        <strain evidence="1">JCM 18052</strain>
    </source>
</reference>
<dbReference type="Proteomes" id="UP000600139">
    <property type="component" value="Unassembled WGS sequence"/>
</dbReference>
<gene>
    <name evidence="1" type="ORF">JIN84_11535</name>
</gene>
<dbReference type="AlphaFoldDB" id="A0A934VBS4"/>
<protein>
    <submittedName>
        <fullName evidence="1">Uncharacterized protein</fullName>
    </submittedName>
</protein>
<evidence type="ECO:0000313" key="1">
    <source>
        <dbReference type="EMBL" id="MBK1816246.1"/>
    </source>
</evidence>
<name>A0A934VBS4_9BACT</name>
<accession>A0A934VBS4</accession>
<evidence type="ECO:0000313" key="2">
    <source>
        <dbReference type="Proteomes" id="UP000600139"/>
    </source>
</evidence>
<dbReference type="EMBL" id="JAENIK010000011">
    <property type="protein sequence ID" value="MBK1816246.1"/>
    <property type="molecule type" value="Genomic_DNA"/>
</dbReference>
<proteinExistence type="predicted"/>
<sequence>MFFRPFLILLILPLASLSAATLDLRFLAWDEAVATRKLAAGSVDIAGLHPLSRTTDYKVTVEDGTCQILALDKKDAEGKPVILPVKITPGIVKPLVILLPKPDSPSGLAPLVIEDDESSLKWGNVRFVNSTNKELGIAIGKEAKVVPPAWKPVDFQPTIDETVSLLIAAPEELRKPADVRSLFFSSVWSARSEVRSLAIIVPGTDARLSSIALKVISEDRRALAAQKAAKR</sequence>
<comment type="caution">
    <text evidence="1">The sequence shown here is derived from an EMBL/GenBank/DDBJ whole genome shotgun (WGS) entry which is preliminary data.</text>
</comment>
<keyword evidence="2" id="KW-1185">Reference proteome</keyword>